<sequence>MTLNYVDLNIVPDSEVVQAPVNQRLNTVQEEIPIILNYADLNIVPDSAIEIIYRTPTDENCIIKPSTSNAEIDMGDIKLPVTMKKRGRPKGRANTVIGLKAKRHKKKTNPFSLS</sequence>
<gene>
    <name evidence="1" type="ORF">RI129_004013</name>
</gene>
<organism evidence="1 2">
    <name type="scientific">Pyrocoelia pectoralis</name>
    <dbReference type="NCBI Taxonomy" id="417401"/>
    <lineage>
        <taxon>Eukaryota</taxon>
        <taxon>Metazoa</taxon>
        <taxon>Ecdysozoa</taxon>
        <taxon>Arthropoda</taxon>
        <taxon>Hexapoda</taxon>
        <taxon>Insecta</taxon>
        <taxon>Pterygota</taxon>
        <taxon>Neoptera</taxon>
        <taxon>Endopterygota</taxon>
        <taxon>Coleoptera</taxon>
        <taxon>Polyphaga</taxon>
        <taxon>Elateriformia</taxon>
        <taxon>Elateroidea</taxon>
        <taxon>Lampyridae</taxon>
        <taxon>Lampyrinae</taxon>
        <taxon>Pyrocoelia</taxon>
    </lineage>
</organism>
<evidence type="ECO:0000313" key="2">
    <source>
        <dbReference type="Proteomes" id="UP001329430"/>
    </source>
</evidence>
<reference evidence="1 2" key="1">
    <citation type="journal article" date="2024" name="Insects">
        <title>An Improved Chromosome-Level Genome Assembly of the Firefly Pyrocoelia pectoralis.</title>
        <authorList>
            <person name="Fu X."/>
            <person name="Meyer-Rochow V.B."/>
            <person name="Ballantyne L."/>
            <person name="Zhu X."/>
        </authorList>
    </citation>
    <scope>NUCLEOTIDE SEQUENCE [LARGE SCALE GENOMIC DNA]</scope>
    <source>
        <strain evidence="1">XCY_ONT2</strain>
    </source>
</reference>
<dbReference type="AlphaFoldDB" id="A0AAN7VQR0"/>
<evidence type="ECO:0000313" key="1">
    <source>
        <dbReference type="EMBL" id="KAK5649121.1"/>
    </source>
</evidence>
<dbReference type="Proteomes" id="UP001329430">
    <property type="component" value="Chromosome 2"/>
</dbReference>
<dbReference type="EMBL" id="JAVRBK010000002">
    <property type="protein sequence ID" value="KAK5649121.1"/>
    <property type="molecule type" value="Genomic_DNA"/>
</dbReference>
<comment type="caution">
    <text evidence="1">The sequence shown here is derived from an EMBL/GenBank/DDBJ whole genome shotgun (WGS) entry which is preliminary data.</text>
</comment>
<proteinExistence type="predicted"/>
<name>A0AAN7VQR0_9COLE</name>
<keyword evidence="2" id="KW-1185">Reference proteome</keyword>
<protein>
    <submittedName>
        <fullName evidence="1">Uncharacterized protein</fullName>
    </submittedName>
</protein>
<accession>A0AAN7VQR0</accession>